<comment type="caution">
    <text evidence="1">The sequence shown here is derived from an EMBL/GenBank/DDBJ whole genome shotgun (WGS) entry which is preliminary data.</text>
</comment>
<dbReference type="SUPFAM" id="SSF52141">
    <property type="entry name" value="Uracil-DNA glycosylase-like"/>
    <property type="match status" value="1"/>
</dbReference>
<proteinExistence type="predicted"/>
<dbReference type="EMBL" id="JAANQT010002921">
    <property type="protein sequence ID" value="KAG1301658.1"/>
    <property type="molecule type" value="Genomic_DNA"/>
</dbReference>
<dbReference type="AlphaFoldDB" id="A0A9P6WYX4"/>
<dbReference type="OrthoDB" id="10277076at2759"/>
<dbReference type="Gene3D" id="3.40.470.10">
    <property type="entry name" value="Uracil-DNA glycosylase-like domain"/>
    <property type="match status" value="1"/>
</dbReference>
<dbReference type="InterPro" id="IPR036895">
    <property type="entry name" value="Uracil-DNA_glycosylase-like_sf"/>
</dbReference>
<name>A0A9P6WYX4_RHIOR</name>
<sequence length="354" mass="41326">MKATYKICQYVAEHAPTFEVTKKGGVKMTIKMPRMEGYYLKVDLWNLAAGHALMEGWKEGVVYAFEGEFSVRHWIDEDGYSRCAATVNLTEWKAGSEVYQVSQYDEVWREAEVLKYVLNNWENGQLVKARGPKKLVGEKLTEALHTLGVSKGKRLLVDEESQGLAQKSKRSRVAPEVLNRIIEGLRMEDTNESSVIEEDVPFPQKKDRFWSVMADIGLFPMLTEGMAETWKVLDEEYHVSFLSFQDPDDSEQVKTMTKPEIDLCRQKLRRRVRVLLPRVMLLVGGVLGKYIYRFRDIEYGPVQEQRWVNTGRQTLWYCVPSIRKENTKPREEIEREYQHLKEFLLEREIDATRE</sequence>
<protein>
    <submittedName>
        <fullName evidence="1">Uncharacterized protein</fullName>
    </submittedName>
</protein>
<gene>
    <name evidence="1" type="ORF">G6F64_011605</name>
</gene>
<keyword evidence="2" id="KW-1185">Reference proteome</keyword>
<evidence type="ECO:0000313" key="1">
    <source>
        <dbReference type="EMBL" id="KAG1301658.1"/>
    </source>
</evidence>
<dbReference type="Proteomes" id="UP000716291">
    <property type="component" value="Unassembled WGS sequence"/>
</dbReference>
<accession>A0A9P6WYX4</accession>
<reference evidence="1" key="1">
    <citation type="journal article" date="2020" name="Microb. Genom.">
        <title>Genetic diversity of clinical and environmental Mucorales isolates obtained from an investigation of mucormycosis cases among solid organ transplant recipients.</title>
        <authorList>
            <person name="Nguyen M.H."/>
            <person name="Kaul D."/>
            <person name="Muto C."/>
            <person name="Cheng S.J."/>
            <person name="Richter R.A."/>
            <person name="Bruno V.M."/>
            <person name="Liu G."/>
            <person name="Beyhan S."/>
            <person name="Sundermann A.J."/>
            <person name="Mounaud S."/>
            <person name="Pasculle A.W."/>
            <person name="Nierman W.C."/>
            <person name="Driscoll E."/>
            <person name="Cumbie R."/>
            <person name="Clancy C.J."/>
            <person name="Dupont C.L."/>
        </authorList>
    </citation>
    <scope>NUCLEOTIDE SEQUENCE</scope>
    <source>
        <strain evidence="1">GL11</strain>
    </source>
</reference>
<organism evidence="1 2">
    <name type="scientific">Rhizopus oryzae</name>
    <name type="common">Mucormycosis agent</name>
    <name type="synonym">Rhizopus arrhizus var. delemar</name>
    <dbReference type="NCBI Taxonomy" id="64495"/>
    <lineage>
        <taxon>Eukaryota</taxon>
        <taxon>Fungi</taxon>
        <taxon>Fungi incertae sedis</taxon>
        <taxon>Mucoromycota</taxon>
        <taxon>Mucoromycotina</taxon>
        <taxon>Mucoromycetes</taxon>
        <taxon>Mucorales</taxon>
        <taxon>Mucorineae</taxon>
        <taxon>Rhizopodaceae</taxon>
        <taxon>Rhizopus</taxon>
    </lineage>
</organism>
<evidence type="ECO:0000313" key="2">
    <source>
        <dbReference type="Proteomes" id="UP000716291"/>
    </source>
</evidence>